<evidence type="ECO:0000313" key="3">
    <source>
        <dbReference type="EMBL" id="PKI74401.1"/>
    </source>
</evidence>
<feature type="region of interest" description="Disordered" evidence="1">
    <location>
        <begin position="1"/>
        <end position="39"/>
    </location>
</feature>
<sequence>MSDVSDDEKSPRRDIGSSKGKKAGDGSRRSVDVPPVYHLTSSDNTGTQVIACILNEDNYLAWSRAMLIVLRARNKLPFIDGSLEKTEEEDPLRERWERCNSTLLAWIFNTMEERLQATVAYAIDAKGLWDDLKERYSEGNQSRVFQIKTEICLLRQEGMSVWDYYGKLKLLWDELEFYLEYPSCSCGARATIMAQREMEKTYQFLMGLTSEFNTIRSTILSIEPMLSLNKAAVFLAKGETNDNSAGKALGNNLEMINSVGRTVYTNCGKLGHLKSSCWALIGYPSWHSKSKTAAGRGPGQGQAKQFGGLRGKAQYQRGPDRANMAQAGQQSRSRAEQLEVLPDEQFQKLLTILAQDAIDPNRLVSNKFNFAILQSDWILDTGGSRHMTGALRIFRHHFRLRAVHQFIYLTGA</sequence>
<dbReference type="PANTHER" id="PTHR37610:SF97">
    <property type="entry name" value="RETROTRANSPOSON GAG DOMAIN-CONTAINING PROTEIN"/>
    <property type="match status" value="1"/>
</dbReference>
<evidence type="ECO:0000313" key="4">
    <source>
        <dbReference type="Proteomes" id="UP000233551"/>
    </source>
</evidence>
<dbReference type="InterPro" id="IPR029472">
    <property type="entry name" value="Copia-like_N"/>
</dbReference>
<dbReference type="AlphaFoldDB" id="A0A2I0L109"/>
<name>A0A2I0L109_PUNGR</name>
<evidence type="ECO:0000256" key="1">
    <source>
        <dbReference type="SAM" id="MobiDB-lite"/>
    </source>
</evidence>
<proteinExistence type="predicted"/>
<accession>A0A2I0L109</accession>
<feature type="region of interest" description="Disordered" evidence="1">
    <location>
        <begin position="291"/>
        <end position="334"/>
    </location>
</feature>
<feature type="domain" description="Retrotransposon Copia-like N-terminal" evidence="2">
    <location>
        <begin position="41"/>
        <end position="85"/>
    </location>
</feature>
<keyword evidence="4" id="KW-1185">Reference proteome</keyword>
<dbReference type="EMBL" id="PGOL01000208">
    <property type="protein sequence ID" value="PKI74401.1"/>
    <property type="molecule type" value="Genomic_DNA"/>
</dbReference>
<feature type="compositionally biased region" description="Basic and acidic residues" evidence="1">
    <location>
        <begin position="7"/>
        <end position="31"/>
    </location>
</feature>
<organism evidence="3 4">
    <name type="scientific">Punica granatum</name>
    <name type="common">Pomegranate</name>
    <dbReference type="NCBI Taxonomy" id="22663"/>
    <lineage>
        <taxon>Eukaryota</taxon>
        <taxon>Viridiplantae</taxon>
        <taxon>Streptophyta</taxon>
        <taxon>Embryophyta</taxon>
        <taxon>Tracheophyta</taxon>
        <taxon>Spermatophyta</taxon>
        <taxon>Magnoliopsida</taxon>
        <taxon>eudicotyledons</taxon>
        <taxon>Gunneridae</taxon>
        <taxon>Pentapetalae</taxon>
        <taxon>rosids</taxon>
        <taxon>malvids</taxon>
        <taxon>Myrtales</taxon>
        <taxon>Lythraceae</taxon>
        <taxon>Punica</taxon>
    </lineage>
</organism>
<dbReference type="PANTHER" id="PTHR37610">
    <property type="entry name" value="CCHC-TYPE DOMAIN-CONTAINING PROTEIN"/>
    <property type="match status" value="1"/>
</dbReference>
<evidence type="ECO:0000259" key="2">
    <source>
        <dbReference type="Pfam" id="PF14244"/>
    </source>
</evidence>
<dbReference type="STRING" id="22663.A0A2I0L109"/>
<comment type="caution">
    <text evidence="3">The sequence shown here is derived from an EMBL/GenBank/DDBJ whole genome shotgun (WGS) entry which is preliminary data.</text>
</comment>
<reference evidence="3 4" key="1">
    <citation type="submission" date="2017-11" db="EMBL/GenBank/DDBJ databases">
        <title>De-novo sequencing of pomegranate (Punica granatum L.) genome.</title>
        <authorList>
            <person name="Akparov Z."/>
            <person name="Amiraslanov A."/>
            <person name="Hajiyeva S."/>
            <person name="Abbasov M."/>
            <person name="Kaur K."/>
            <person name="Hamwieh A."/>
            <person name="Solovyev V."/>
            <person name="Salamov A."/>
            <person name="Braich B."/>
            <person name="Kosarev P."/>
            <person name="Mahmoud A."/>
            <person name="Hajiyev E."/>
            <person name="Babayeva S."/>
            <person name="Izzatullayeva V."/>
            <person name="Mammadov A."/>
            <person name="Mammadov A."/>
            <person name="Sharifova S."/>
            <person name="Ojaghi J."/>
            <person name="Eynullazada K."/>
            <person name="Bayramov B."/>
            <person name="Abdulazimova A."/>
            <person name="Shahmuradov I."/>
        </authorList>
    </citation>
    <scope>NUCLEOTIDE SEQUENCE [LARGE SCALE GENOMIC DNA]</scope>
    <source>
        <strain evidence="4">cv. AG2017</strain>
        <tissue evidence="3">Leaf</tissue>
    </source>
</reference>
<gene>
    <name evidence="3" type="ORF">CRG98_005165</name>
</gene>
<protein>
    <recommendedName>
        <fullName evidence="2">Retrotransposon Copia-like N-terminal domain-containing protein</fullName>
    </recommendedName>
</protein>
<dbReference type="Pfam" id="PF14244">
    <property type="entry name" value="Retrotran_gag_3"/>
    <property type="match status" value="1"/>
</dbReference>
<dbReference type="Proteomes" id="UP000233551">
    <property type="component" value="Unassembled WGS sequence"/>
</dbReference>